<dbReference type="Gene3D" id="1.10.287.1060">
    <property type="entry name" value="ESAT-6-like"/>
    <property type="match status" value="1"/>
</dbReference>
<dbReference type="SUPFAM" id="SSF140453">
    <property type="entry name" value="EsxAB dimer-like"/>
    <property type="match status" value="1"/>
</dbReference>
<gene>
    <name evidence="1" type="ORF">DVZ84_37970</name>
</gene>
<evidence type="ECO:0008006" key="3">
    <source>
        <dbReference type="Google" id="ProtNLM"/>
    </source>
</evidence>
<sequence length="101" mass="11296">MDEWLANLEALKEAIGVVEREALEIETGMASIEGKMNEIAASWSSPAYGTFDEIKSWFHTCQRDLEALMLDIIDRMNTTYSNYHNAEGTNYNNITDGQSGG</sequence>
<evidence type="ECO:0000313" key="1">
    <source>
        <dbReference type="EMBL" id="RDD83930.1"/>
    </source>
</evidence>
<accession>A0A369UWF3</accession>
<dbReference type="InterPro" id="IPR036689">
    <property type="entry name" value="ESAT-6-like_sf"/>
</dbReference>
<reference evidence="1 2" key="1">
    <citation type="submission" date="2018-07" db="EMBL/GenBank/DDBJ databases">
        <title>Genome guided investigation of antibiotics producing actinomycetales strain isolated from a Macau mangrove ecosystem.</title>
        <authorList>
            <person name="Hu D."/>
        </authorList>
    </citation>
    <scope>NUCLEOTIDE SEQUENCE [LARGE SCALE GENOMIC DNA]</scope>
    <source>
        <strain evidence="1 2">2297</strain>
    </source>
</reference>
<dbReference type="AlphaFoldDB" id="A0A369UWF3"/>
<dbReference type="EMBL" id="QQBH01000059">
    <property type="protein sequence ID" value="RDD83930.1"/>
    <property type="molecule type" value="Genomic_DNA"/>
</dbReference>
<organism evidence="1 2">
    <name type="scientific">Streptomyces parvulus</name>
    <dbReference type="NCBI Taxonomy" id="146923"/>
    <lineage>
        <taxon>Bacteria</taxon>
        <taxon>Bacillati</taxon>
        <taxon>Actinomycetota</taxon>
        <taxon>Actinomycetes</taxon>
        <taxon>Kitasatosporales</taxon>
        <taxon>Streptomycetaceae</taxon>
        <taxon>Streptomyces</taxon>
    </lineage>
</organism>
<comment type="caution">
    <text evidence="1">The sequence shown here is derived from an EMBL/GenBank/DDBJ whole genome shotgun (WGS) entry which is preliminary data.</text>
</comment>
<evidence type="ECO:0000313" key="2">
    <source>
        <dbReference type="Proteomes" id="UP000253742"/>
    </source>
</evidence>
<dbReference type="Proteomes" id="UP000253742">
    <property type="component" value="Unassembled WGS sequence"/>
</dbReference>
<name>A0A369UWF3_9ACTN</name>
<proteinExistence type="predicted"/>
<protein>
    <recommendedName>
        <fullName evidence="3">WXG100 family type VII secretion target</fullName>
    </recommendedName>
</protein>